<keyword evidence="4" id="KW-0472">Membrane</keyword>
<evidence type="ECO:0000313" key="6">
    <source>
        <dbReference type="EMBL" id="PFX22964.1"/>
    </source>
</evidence>
<comment type="caution">
    <text evidence="2">Lacks conserved residue(s) required for the propagation of feature annotation.</text>
</comment>
<dbReference type="Gene3D" id="2.60.120.290">
    <property type="entry name" value="Spermadhesin, CUB domain"/>
    <property type="match status" value="3"/>
</dbReference>
<feature type="compositionally biased region" description="Basic and acidic residues" evidence="3">
    <location>
        <begin position="679"/>
        <end position="690"/>
    </location>
</feature>
<feature type="region of interest" description="Disordered" evidence="3">
    <location>
        <begin position="870"/>
        <end position="942"/>
    </location>
</feature>
<comment type="caution">
    <text evidence="6">The sequence shown here is derived from an EMBL/GenBank/DDBJ whole genome shotgun (WGS) entry which is preliminary data.</text>
</comment>
<dbReference type="Pfam" id="PF16977">
    <property type="entry name" value="ApeC"/>
    <property type="match status" value="3"/>
</dbReference>
<feature type="region of interest" description="Disordered" evidence="3">
    <location>
        <begin position="621"/>
        <end position="690"/>
    </location>
</feature>
<evidence type="ECO:0000256" key="4">
    <source>
        <dbReference type="SAM" id="Phobius"/>
    </source>
</evidence>
<keyword evidence="4" id="KW-0812">Transmembrane</keyword>
<organism evidence="6 7">
    <name type="scientific">Stylophora pistillata</name>
    <name type="common">Smooth cauliflower coral</name>
    <dbReference type="NCBI Taxonomy" id="50429"/>
    <lineage>
        <taxon>Eukaryota</taxon>
        <taxon>Metazoa</taxon>
        <taxon>Cnidaria</taxon>
        <taxon>Anthozoa</taxon>
        <taxon>Hexacorallia</taxon>
        <taxon>Scleractinia</taxon>
        <taxon>Astrocoeniina</taxon>
        <taxon>Pocilloporidae</taxon>
        <taxon>Stylophora</taxon>
    </lineage>
</organism>
<dbReference type="EMBL" id="LSMT01000223">
    <property type="protein sequence ID" value="PFX22964.1"/>
    <property type="molecule type" value="Genomic_DNA"/>
</dbReference>
<feature type="region of interest" description="Disordered" evidence="3">
    <location>
        <begin position="1174"/>
        <end position="1229"/>
    </location>
</feature>
<dbReference type="Proteomes" id="UP000225706">
    <property type="component" value="Unassembled WGS sequence"/>
</dbReference>
<proteinExistence type="predicted"/>
<dbReference type="FunFam" id="2.60.120.290:FF:000005">
    <property type="entry name" value="Procollagen C-endopeptidase enhancer 1"/>
    <property type="match status" value="3"/>
</dbReference>
<evidence type="ECO:0000313" key="7">
    <source>
        <dbReference type="Proteomes" id="UP000225706"/>
    </source>
</evidence>
<feature type="compositionally biased region" description="Polar residues" evidence="3">
    <location>
        <begin position="1177"/>
        <end position="1198"/>
    </location>
</feature>
<dbReference type="CDD" id="cd00041">
    <property type="entry name" value="CUB"/>
    <property type="match status" value="3"/>
</dbReference>
<feature type="compositionally biased region" description="Basic and acidic residues" evidence="3">
    <location>
        <begin position="819"/>
        <end position="828"/>
    </location>
</feature>
<feature type="compositionally biased region" description="Polar residues" evidence="3">
    <location>
        <begin position="634"/>
        <end position="663"/>
    </location>
</feature>
<feature type="compositionally biased region" description="Low complexity" evidence="3">
    <location>
        <begin position="664"/>
        <end position="678"/>
    </location>
</feature>
<feature type="compositionally biased region" description="Basic and acidic residues" evidence="3">
    <location>
        <begin position="880"/>
        <end position="890"/>
    </location>
</feature>
<sequence length="1326" mass="149709">MWPSGRYGLPMPKSGCPGANGFHWQTGYIYQDLENFRSDTTVSPNSQLKGRVSAGDVKQYFCIKDNSTETVERNRPRWPAGEYCIYQKGHDCPDGLLSGYKEPIELPFASPFYLMAFRPRCQDVLYTIHKKEHIIYDTEDDDNTDDKSFPYPYGADFQLPQIYYCYYRECAWTMTALNGTFWSPYYPRNYNNEAWCKWHIKVPWNYSTLITFDDVRLESSCCKCDLVNVWETFPNGTQAFIGSVCDMSTPQIRSSGNNVTVIFRSDASSTGRGFKARYQAIRIRVCGATKWPSGRYGLPMPKSGCPGGNGFHWQTGYIYQDLEDFGSDTTVSPNSQLKGRVSAGDVKQYFCIKGNSTETVERNRPRWPAGEYCIYQKGHDCPDGLLSGWVYWDDEDGRNKNAHRGVLPEGVFNQNTKIYFCCKSTKDGYKEPIELPFASPFYLMAFRRHCQAVLYTIHKREYITYDTEDNVNRDENSFPYPYGADLHPPKIYYCYYRECTWTMTALNGTFWSPYYPQNYNNKALCKWHIEVPWNYAILITFEEVSLERNGCDYDFVDVQETFTNGTQVLIGSVCETSTLQIRSSGNNVTVVFRSDATVIDKGFRARYQAIRIRAKTTTSTTLASTQTSIDNDKASTMSSSAETTQEMSSTTLVSTQTGTVNDKASTTSSSAETTQELSSTKESRFSSREKTGHITTIGTEDLSKTRGEGFSDTLDNESESAASTSLIAALSASFVVICVIVAVALFCFHKKRSSRKNENQKAPTVSFRPNEKVVDIYATPSSADADERNDDRYAYANPHKMYNNSDETVKESDNPLYERSSRKNENRKAPTVSFRLDESAVDIYATPRYACDTSSGHDDERNDDRYAYVDPRGMYNNSSGHDDERNDDRYANANPHGMYNNSHETVKERDNPLYKSDSMSTSERNTIEESENPLYTGGAESGKTVDAGIYESAESGKTVDAGMYESVDQHDPNQDEGIYSSPYESLECVSNLRRSCLRPKAKQSEPKDMPVGNCTSFQTFSSPQVSKQAKMKMRTFCMKECAWTMTALNGTFWSPYYPQKYNNKAWCKWHIEVPWNYAILITFEDVSLERDGCDYDFVNVQETFSNGTQVLIGSVCETSTPQMRSSGNNVTVVFRSDATVTDKGFQATYKAIRIRAAKTTPSTTLASTHKRIDNDKASTMSSSAETTQEMSSTRGSRFSSREGTHPITTIGTEDISKTRGEGFSDTLDDESESAANTSLIAALSASLVVICVMVAVALFCFHKKRSSKKSESRKAPTVSFRPDEKAVHVYATLRYVYNTSSGHDDERNDDRHAYASLQGIYNDRLN</sequence>
<dbReference type="InterPro" id="IPR031569">
    <property type="entry name" value="ApeC"/>
</dbReference>
<feature type="transmembrane region" description="Helical" evidence="4">
    <location>
        <begin position="1239"/>
        <end position="1261"/>
    </location>
</feature>
<dbReference type="InterPro" id="IPR000859">
    <property type="entry name" value="CUB_dom"/>
</dbReference>
<feature type="region of interest" description="Disordered" evidence="3">
    <location>
        <begin position="796"/>
        <end position="831"/>
    </location>
</feature>
<dbReference type="PROSITE" id="PS01180">
    <property type="entry name" value="CUB"/>
    <property type="match status" value="3"/>
</dbReference>
<evidence type="ECO:0000256" key="1">
    <source>
        <dbReference type="ARBA" id="ARBA00023157"/>
    </source>
</evidence>
<feature type="domain" description="CUB" evidence="5">
    <location>
        <begin position="1041"/>
        <end position="1152"/>
    </location>
</feature>
<dbReference type="PANTHER" id="PTHR19324:SF33">
    <property type="entry name" value="MUCIN-5AC"/>
    <property type="match status" value="1"/>
</dbReference>
<keyword evidence="1" id="KW-1015">Disulfide bond</keyword>
<keyword evidence="7" id="KW-1185">Reference proteome</keyword>
<dbReference type="Pfam" id="PF00431">
    <property type="entry name" value="CUB"/>
    <property type="match status" value="3"/>
</dbReference>
<dbReference type="SUPFAM" id="SSF49854">
    <property type="entry name" value="Spermadhesin, CUB domain"/>
    <property type="match status" value="3"/>
</dbReference>
<dbReference type="OrthoDB" id="5954286at2759"/>
<evidence type="ECO:0000256" key="3">
    <source>
        <dbReference type="SAM" id="MobiDB-lite"/>
    </source>
</evidence>
<accession>A0A2B4RWY2</accession>
<feature type="domain" description="CUB" evidence="5">
    <location>
        <begin position="170"/>
        <end position="281"/>
    </location>
</feature>
<dbReference type="STRING" id="50429.A0A2B4RWY2"/>
<evidence type="ECO:0000256" key="2">
    <source>
        <dbReference type="PROSITE-ProRule" id="PRU00059"/>
    </source>
</evidence>
<feature type="domain" description="CUB" evidence="5">
    <location>
        <begin position="499"/>
        <end position="610"/>
    </location>
</feature>
<reference evidence="7" key="1">
    <citation type="journal article" date="2017" name="bioRxiv">
        <title>Comparative analysis of the genomes of Stylophora pistillata and Acropora digitifera provides evidence for extensive differences between species of corals.</title>
        <authorList>
            <person name="Voolstra C.R."/>
            <person name="Li Y."/>
            <person name="Liew Y.J."/>
            <person name="Baumgarten S."/>
            <person name="Zoccola D."/>
            <person name="Flot J.-F."/>
            <person name="Tambutte S."/>
            <person name="Allemand D."/>
            <person name="Aranda M."/>
        </authorList>
    </citation>
    <scope>NUCLEOTIDE SEQUENCE [LARGE SCALE GENOMIC DNA]</scope>
</reference>
<evidence type="ECO:0000259" key="5">
    <source>
        <dbReference type="PROSITE" id="PS01180"/>
    </source>
</evidence>
<gene>
    <name evidence="6" type="primary">MFRP</name>
    <name evidence="6" type="ORF">AWC38_SpisGene12512</name>
</gene>
<keyword evidence="4" id="KW-1133">Transmembrane helix</keyword>
<protein>
    <submittedName>
        <fullName evidence="6">Membrane frizzled-related protein</fullName>
    </submittedName>
</protein>
<dbReference type="SMART" id="SM00042">
    <property type="entry name" value="CUB"/>
    <property type="match status" value="3"/>
</dbReference>
<dbReference type="PANTHER" id="PTHR19324">
    <property type="entry name" value="PERFORIN-LIKE PROTEIN 1"/>
    <property type="match status" value="1"/>
</dbReference>
<dbReference type="InterPro" id="IPR035914">
    <property type="entry name" value="Sperma_CUB_dom_sf"/>
</dbReference>
<name>A0A2B4RWY2_STYPI</name>